<evidence type="ECO:0000313" key="12">
    <source>
        <dbReference type="EMBL" id="PLW25011.1"/>
    </source>
</evidence>
<evidence type="ECO:0000256" key="8">
    <source>
        <dbReference type="SAM" id="MobiDB-lite"/>
    </source>
</evidence>
<dbReference type="Gene3D" id="1.20.58.70">
    <property type="match status" value="1"/>
</dbReference>
<reference evidence="11 13" key="1">
    <citation type="submission" date="2017-11" db="EMBL/GenBank/DDBJ databases">
        <title>De novo assembly and phasing of dikaryotic genomes from two isolates of Puccinia coronata f. sp. avenae, the causal agent of oat crown rust.</title>
        <authorList>
            <person name="Miller M.E."/>
            <person name="Zhang Y."/>
            <person name="Omidvar V."/>
            <person name="Sperschneider J."/>
            <person name="Schwessinger B."/>
            <person name="Raley C."/>
            <person name="Palmer J.M."/>
            <person name="Garnica D."/>
            <person name="Upadhyaya N."/>
            <person name="Rathjen J."/>
            <person name="Taylor J.M."/>
            <person name="Park R.F."/>
            <person name="Dodds P.N."/>
            <person name="Hirsch C.D."/>
            <person name="Kianian S.F."/>
            <person name="Figueroa M."/>
        </authorList>
    </citation>
    <scope>NUCLEOTIDE SEQUENCE [LARGE SCALE GENOMIC DNA]</scope>
    <source>
        <strain evidence="11">12NC29</strain>
    </source>
</reference>
<dbReference type="GO" id="GO:0031201">
    <property type="term" value="C:SNARE complex"/>
    <property type="evidence" value="ECO:0007669"/>
    <property type="project" value="TreeGrafter"/>
</dbReference>
<feature type="compositionally biased region" description="Basic and acidic residues" evidence="8">
    <location>
        <begin position="41"/>
        <end position="54"/>
    </location>
</feature>
<feature type="region of interest" description="Disordered" evidence="8">
    <location>
        <begin position="1"/>
        <end position="54"/>
    </location>
</feature>
<feature type="domain" description="T-SNARE coiled-coil homology" evidence="10">
    <location>
        <begin position="231"/>
        <end position="293"/>
    </location>
</feature>
<dbReference type="PANTHER" id="PTHR19957:SF307">
    <property type="entry name" value="PROTEIN SSO1-RELATED"/>
    <property type="match status" value="1"/>
</dbReference>
<keyword evidence="13" id="KW-1185">Reference proteome</keyword>
<evidence type="ECO:0000256" key="4">
    <source>
        <dbReference type="ARBA" id="ARBA00022989"/>
    </source>
</evidence>
<dbReference type="PROSITE" id="PS50192">
    <property type="entry name" value="T_SNARE"/>
    <property type="match status" value="1"/>
</dbReference>
<dbReference type="GO" id="GO:0006887">
    <property type="term" value="P:exocytosis"/>
    <property type="evidence" value="ECO:0007669"/>
    <property type="project" value="TreeGrafter"/>
</dbReference>
<evidence type="ECO:0000256" key="2">
    <source>
        <dbReference type="ARBA" id="ARBA00009063"/>
    </source>
</evidence>
<evidence type="ECO:0000256" key="9">
    <source>
        <dbReference type="SAM" id="Phobius"/>
    </source>
</evidence>
<dbReference type="GO" id="GO:0048278">
    <property type="term" value="P:vesicle docking"/>
    <property type="evidence" value="ECO:0007669"/>
    <property type="project" value="TreeGrafter"/>
</dbReference>
<dbReference type="STRING" id="200324.A0A2N5RXN7"/>
<gene>
    <name evidence="12" type="ORF">PCANC_27135</name>
    <name evidence="11" type="ORF">PCANC_27817</name>
</gene>
<evidence type="ECO:0000256" key="5">
    <source>
        <dbReference type="ARBA" id="ARBA00023054"/>
    </source>
</evidence>
<comment type="caution">
    <text evidence="11">The sequence shown here is derived from an EMBL/GenBank/DDBJ whole genome shotgun (WGS) entry which is preliminary data.</text>
</comment>
<protein>
    <recommendedName>
        <fullName evidence="10">t-SNARE coiled-coil homology domain-containing protein</fullName>
    </recommendedName>
</protein>
<name>A0A2N5RXN7_9BASI</name>
<evidence type="ECO:0000256" key="3">
    <source>
        <dbReference type="ARBA" id="ARBA00022692"/>
    </source>
</evidence>
<dbReference type="GO" id="GO:0000149">
    <property type="term" value="F:SNARE binding"/>
    <property type="evidence" value="ECO:0007669"/>
    <property type="project" value="TreeGrafter"/>
</dbReference>
<dbReference type="SMART" id="SM00397">
    <property type="entry name" value="t_SNARE"/>
    <property type="match status" value="1"/>
</dbReference>
<dbReference type="Proteomes" id="UP000235388">
    <property type="component" value="Unassembled WGS sequence"/>
</dbReference>
<dbReference type="InterPro" id="IPR010989">
    <property type="entry name" value="SNARE"/>
</dbReference>
<dbReference type="Pfam" id="PF05739">
    <property type="entry name" value="SNARE"/>
    <property type="match status" value="1"/>
</dbReference>
<dbReference type="SUPFAM" id="SSF47661">
    <property type="entry name" value="t-snare proteins"/>
    <property type="match status" value="1"/>
</dbReference>
<feature type="coiled-coil region" evidence="7">
    <location>
        <begin position="262"/>
        <end position="289"/>
    </location>
</feature>
<dbReference type="AlphaFoldDB" id="A0A2N5RXN7"/>
<dbReference type="PANTHER" id="PTHR19957">
    <property type="entry name" value="SYNTAXIN"/>
    <property type="match status" value="1"/>
</dbReference>
<organism evidence="11 13">
    <name type="scientific">Puccinia coronata f. sp. avenae</name>
    <dbReference type="NCBI Taxonomy" id="200324"/>
    <lineage>
        <taxon>Eukaryota</taxon>
        <taxon>Fungi</taxon>
        <taxon>Dikarya</taxon>
        <taxon>Basidiomycota</taxon>
        <taxon>Pucciniomycotina</taxon>
        <taxon>Pucciniomycetes</taxon>
        <taxon>Pucciniales</taxon>
        <taxon>Pucciniaceae</taxon>
        <taxon>Puccinia</taxon>
    </lineage>
</organism>
<comment type="subcellular location">
    <subcellularLocation>
        <location evidence="1">Membrane</location>
        <topology evidence="1">Single-pass type IV membrane protein</topology>
    </subcellularLocation>
</comment>
<evidence type="ECO:0000313" key="11">
    <source>
        <dbReference type="EMBL" id="PLW05723.1"/>
    </source>
</evidence>
<keyword evidence="3 9" id="KW-0812">Transmembrane</keyword>
<dbReference type="InterPro" id="IPR006011">
    <property type="entry name" value="Syntaxin_N"/>
</dbReference>
<sequence length="346" mass="39228">MARDRLAAMRANQNTNYAPEPSPPSTQFANRMPASRNSPHGSHEELSPKDTDNMDSYEMKEKYLDMSSFMDEVSSLNDGIRVVNENIDRVKEFHNRLLSELDDHQHQSISSQLAALTSETSRLTRNLKNRIRSLQSSISNNLGNNNGDANVRATQVGALKKRFMDAIMKYQSVEQESRQKYKARMERQYRIVKPDASPEEIRQAVDSDDGGQIFSQALMTSNRYGDARAAFNEVKERHEDVKRIEKTITELMEMFNDLATMVEEQDQLIQNVEANAAEVQRDVEQAGQHITKARDSAASARRKRWICFWVMVLIVIVVAAIIAIVIVTQRKNDSNNNGGSSNSTKT</sequence>
<dbReference type="EMBL" id="PGCJ01000657">
    <property type="protein sequence ID" value="PLW25011.1"/>
    <property type="molecule type" value="Genomic_DNA"/>
</dbReference>
<accession>A0A2N5RXN7</accession>
<feature type="compositionally biased region" description="Polar residues" evidence="8">
    <location>
        <begin position="25"/>
        <end position="40"/>
    </location>
</feature>
<keyword evidence="4 9" id="KW-1133">Transmembrane helix</keyword>
<evidence type="ECO:0000256" key="1">
    <source>
        <dbReference type="ARBA" id="ARBA00004211"/>
    </source>
</evidence>
<dbReference type="OrthoDB" id="10255013at2759"/>
<dbReference type="GO" id="GO:0012505">
    <property type="term" value="C:endomembrane system"/>
    <property type="evidence" value="ECO:0007669"/>
    <property type="project" value="TreeGrafter"/>
</dbReference>
<evidence type="ECO:0000256" key="7">
    <source>
        <dbReference type="SAM" id="Coils"/>
    </source>
</evidence>
<dbReference type="GO" id="GO:0006886">
    <property type="term" value="P:intracellular protein transport"/>
    <property type="evidence" value="ECO:0007669"/>
    <property type="project" value="TreeGrafter"/>
</dbReference>
<dbReference type="Pfam" id="PF00804">
    <property type="entry name" value="Syntaxin"/>
    <property type="match status" value="1"/>
</dbReference>
<evidence type="ECO:0000259" key="10">
    <source>
        <dbReference type="PROSITE" id="PS50192"/>
    </source>
</evidence>
<dbReference type="InterPro" id="IPR045242">
    <property type="entry name" value="Syntaxin"/>
</dbReference>
<keyword evidence="5 7" id="KW-0175">Coiled coil</keyword>
<dbReference type="FunFam" id="1.20.58.70:FF:000008">
    <property type="entry name" value="Syntaxin family protein"/>
    <property type="match status" value="1"/>
</dbReference>
<dbReference type="CDD" id="cd15849">
    <property type="entry name" value="SNARE_Sso1"/>
    <property type="match status" value="1"/>
</dbReference>
<dbReference type="InterPro" id="IPR000727">
    <property type="entry name" value="T_SNARE_dom"/>
</dbReference>
<dbReference type="GO" id="GO:0005484">
    <property type="term" value="F:SNAP receptor activity"/>
    <property type="evidence" value="ECO:0007669"/>
    <property type="project" value="TreeGrafter"/>
</dbReference>
<keyword evidence="6 9" id="KW-0472">Membrane</keyword>
<dbReference type="GO" id="GO:0005886">
    <property type="term" value="C:plasma membrane"/>
    <property type="evidence" value="ECO:0007669"/>
    <property type="project" value="TreeGrafter"/>
</dbReference>
<feature type="transmembrane region" description="Helical" evidence="9">
    <location>
        <begin position="306"/>
        <end position="327"/>
    </location>
</feature>
<dbReference type="EMBL" id="PGCJ01001398">
    <property type="protein sequence ID" value="PLW05723.1"/>
    <property type="molecule type" value="Genomic_DNA"/>
</dbReference>
<dbReference type="CDD" id="cd00179">
    <property type="entry name" value="SynN"/>
    <property type="match status" value="1"/>
</dbReference>
<dbReference type="SMART" id="SM00503">
    <property type="entry name" value="SynN"/>
    <property type="match status" value="1"/>
</dbReference>
<dbReference type="GO" id="GO:0006906">
    <property type="term" value="P:vesicle fusion"/>
    <property type="evidence" value="ECO:0007669"/>
    <property type="project" value="TreeGrafter"/>
</dbReference>
<evidence type="ECO:0000313" key="13">
    <source>
        <dbReference type="Proteomes" id="UP000235388"/>
    </source>
</evidence>
<proteinExistence type="inferred from homology"/>
<evidence type="ECO:0000256" key="6">
    <source>
        <dbReference type="ARBA" id="ARBA00023136"/>
    </source>
</evidence>
<comment type="similarity">
    <text evidence="2">Belongs to the syntaxin family.</text>
</comment>